<keyword evidence="2" id="KW-1185">Reference proteome</keyword>
<evidence type="ECO:0000313" key="1">
    <source>
        <dbReference type="EMBL" id="RFU23662.1"/>
    </source>
</evidence>
<dbReference type="OrthoDB" id="4177029at2759"/>
<dbReference type="Proteomes" id="UP000258309">
    <property type="component" value="Unassembled WGS sequence"/>
</dbReference>
<gene>
    <name evidence="1" type="ORF">B7463_g12676</name>
</gene>
<protein>
    <submittedName>
        <fullName evidence="1">Uncharacterized protein</fullName>
    </submittedName>
</protein>
<dbReference type="EMBL" id="NCSJ02000666">
    <property type="protein sequence ID" value="RFU23662.1"/>
    <property type="molecule type" value="Genomic_DNA"/>
</dbReference>
<proteinExistence type="predicted"/>
<feature type="non-terminal residue" evidence="1">
    <location>
        <position position="129"/>
    </location>
</feature>
<comment type="caution">
    <text evidence="1">The sequence shown here is derived from an EMBL/GenBank/DDBJ whole genome shotgun (WGS) entry which is preliminary data.</text>
</comment>
<sequence length="129" mass="14116">MLIAVNATAKKMNMQLRKIQLAPEAMLAGMVPIVTDTIVTETAVTENMVTDADNVPNIKRYISLAITSTSDPDLRAILASIRESSTIIRYTWYCCQCGSGPNEVNYVPDCLACGHTRCADCRVETSRIS</sequence>
<name>A0A3E2GRC5_SCYLI</name>
<reference evidence="1 2" key="1">
    <citation type="submission" date="2018-05" db="EMBL/GenBank/DDBJ databases">
        <title>Draft genome sequence of Scytalidium lignicola DSM 105466, a ubiquitous saprotrophic fungus.</title>
        <authorList>
            <person name="Buettner E."/>
            <person name="Gebauer A.M."/>
            <person name="Hofrichter M."/>
            <person name="Liers C."/>
            <person name="Kellner H."/>
        </authorList>
    </citation>
    <scope>NUCLEOTIDE SEQUENCE [LARGE SCALE GENOMIC DNA]</scope>
    <source>
        <strain evidence="1 2">DSM 105466</strain>
    </source>
</reference>
<dbReference type="AlphaFoldDB" id="A0A3E2GRC5"/>
<evidence type="ECO:0000313" key="2">
    <source>
        <dbReference type="Proteomes" id="UP000258309"/>
    </source>
</evidence>
<organism evidence="1 2">
    <name type="scientific">Scytalidium lignicola</name>
    <name type="common">Hyphomycete</name>
    <dbReference type="NCBI Taxonomy" id="5539"/>
    <lineage>
        <taxon>Eukaryota</taxon>
        <taxon>Fungi</taxon>
        <taxon>Dikarya</taxon>
        <taxon>Ascomycota</taxon>
        <taxon>Pezizomycotina</taxon>
        <taxon>Leotiomycetes</taxon>
        <taxon>Leotiomycetes incertae sedis</taxon>
        <taxon>Scytalidium</taxon>
    </lineage>
</organism>
<accession>A0A3E2GRC5</accession>
<feature type="non-terminal residue" evidence="1">
    <location>
        <position position="1"/>
    </location>
</feature>